<keyword evidence="1" id="KW-0732">Signal</keyword>
<keyword evidence="8" id="KW-1185">Reference proteome</keyword>
<dbReference type="RefSeq" id="WP_047529277.1">
    <property type="nucleotide sequence ID" value="NZ_CBCSFW010000002.1"/>
</dbReference>
<evidence type="ECO:0000313" key="6">
    <source>
        <dbReference type="Proteomes" id="UP000044616"/>
    </source>
</evidence>
<dbReference type="Proteomes" id="UP000044616">
    <property type="component" value="Unassembled WGS sequence"/>
</dbReference>
<reference evidence="5 7" key="2">
    <citation type="submission" date="2017-08" db="EMBL/GenBank/DDBJ databases">
        <title>Draft genome sequences of 64 type strains of genus Staph aureus.</title>
        <authorList>
            <person name="Cole K."/>
            <person name="Golubchik T."/>
            <person name="Russell J."/>
            <person name="Foster D."/>
            <person name="Llewelyn M."/>
            <person name="Wilson D."/>
            <person name="Crook D."/>
            <person name="Paul J."/>
        </authorList>
    </citation>
    <scope>NUCLEOTIDE SEQUENCE [LARGE SCALE GENOMIC DNA]</scope>
    <source>
        <strain evidence="5 7">DSM 28300</strain>
    </source>
</reference>
<dbReference type="AlphaFoldDB" id="A0A2K4AIF7"/>
<accession>A0A2K4AIF7</accession>
<evidence type="ECO:0000313" key="3">
    <source>
        <dbReference type="EMBL" id="CDR27175.1"/>
    </source>
</evidence>
<evidence type="ECO:0000313" key="4">
    <source>
        <dbReference type="EMBL" id="MBE2127611.1"/>
    </source>
</evidence>
<dbReference type="Proteomes" id="UP000236395">
    <property type="component" value="Unassembled WGS sequence"/>
</dbReference>
<feature type="domain" description="DUF4467" evidence="2">
    <location>
        <begin position="25"/>
        <end position="118"/>
    </location>
</feature>
<dbReference type="GeneID" id="98344630"/>
<feature type="signal peptide" evidence="1">
    <location>
        <begin position="1"/>
        <end position="21"/>
    </location>
</feature>
<dbReference type="PROSITE" id="PS51257">
    <property type="entry name" value="PROKAR_LIPOPROTEIN"/>
    <property type="match status" value="1"/>
</dbReference>
<evidence type="ECO:0000313" key="5">
    <source>
        <dbReference type="EMBL" id="PNZ49911.1"/>
    </source>
</evidence>
<evidence type="ECO:0000313" key="7">
    <source>
        <dbReference type="Proteomes" id="UP000236395"/>
    </source>
</evidence>
<dbReference type="Proteomes" id="UP000596960">
    <property type="component" value="Unassembled WGS sequence"/>
</dbReference>
<evidence type="ECO:0000313" key="8">
    <source>
        <dbReference type="Proteomes" id="UP000596960"/>
    </source>
</evidence>
<accession>A0A077UVQ9</accession>
<protein>
    <submittedName>
        <fullName evidence="3 5">Lipoprotein</fullName>
    </submittedName>
    <submittedName>
        <fullName evidence="4">DUF4467 domain-containing protein</fullName>
    </submittedName>
</protein>
<dbReference type="InterPro" id="IPR028075">
    <property type="entry name" value="DUF4467"/>
</dbReference>
<reference evidence="3 6" key="1">
    <citation type="submission" date="2014-05" db="EMBL/GenBank/DDBJ databases">
        <authorList>
            <person name="Aslett A.Martin."/>
            <person name="De Silva Nishadi"/>
        </authorList>
    </citation>
    <scope>NUCLEOTIDE SEQUENCE [LARGE SCALE GENOMIC DNA]</scope>
</reference>
<dbReference type="Gene3D" id="3.10.450.560">
    <property type="match status" value="1"/>
</dbReference>
<dbReference type="EMBL" id="PPQS01000026">
    <property type="protein sequence ID" value="PNZ49911.1"/>
    <property type="molecule type" value="Genomic_DNA"/>
</dbReference>
<dbReference type="EMBL" id="CCEH01000002">
    <property type="protein sequence ID" value="CDR27175.1"/>
    <property type="molecule type" value="Genomic_DNA"/>
</dbReference>
<name>A0A2K4AIF7_9STAP</name>
<evidence type="ECO:0000256" key="1">
    <source>
        <dbReference type="SAM" id="SignalP"/>
    </source>
</evidence>
<dbReference type="Pfam" id="PF14729">
    <property type="entry name" value="DUF4467"/>
    <property type="match status" value="1"/>
</dbReference>
<keyword evidence="5" id="KW-0449">Lipoprotein</keyword>
<dbReference type="EMBL" id="JADAMT010000001">
    <property type="protein sequence ID" value="MBE2127611.1"/>
    <property type="molecule type" value="Genomic_DNA"/>
</dbReference>
<feature type="chain" id="PRO_5044576717" evidence="1">
    <location>
        <begin position="22"/>
        <end position="124"/>
    </location>
</feature>
<gene>
    <name evidence="5" type="ORF">CD116_04990</name>
    <name evidence="3" type="ORF">ERS140147_00394</name>
    <name evidence="4" type="ORF">ILQ21_00830</name>
</gene>
<organism evidence="5 7">
    <name type="scientific">Staphylococcus schweitzeri</name>
    <dbReference type="NCBI Taxonomy" id="1654388"/>
    <lineage>
        <taxon>Bacteria</taxon>
        <taxon>Bacillati</taxon>
        <taxon>Bacillota</taxon>
        <taxon>Bacilli</taxon>
        <taxon>Bacillales</taxon>
        <taxon>Staphylococcaceae</taxon>
        <taxon>Staphylococcus</taxon>
    </lineage>
</organism>
<proteinExistence type="predicted"/>
<reference evidence="4 8" key="3">
    <citation type="submission" date="2020-10" db="EMBL/GenBank/DDBJ databases">
        <title>Phenotypic and genomic profiling of Staphylococcus argenteus in Canada and the United States and recommendations for clinical result reporting.</title>
        <authorList>
            <person name="Eshaghi A."/>
            <person name="Bommersbach C."/>
            <person name="Zitterman S."/>
            <person name="Burnham C.-A.D."/>
            <person name="Patel R."/>
            <person name="Schuetz A.N."/>
            <person name="Patel S.N."/>
            <person name="Kus J.V."/>
        </authorList>
    </citation>
    <scope>NUCLEOTIDE SEQUENCE [LARGE SCALE GENOMIC DNA]</scope>
    <source>
        <strain evidence="4 8">DSM 28300</strain>
    </source>
</reference>
<sequence length="124" mass="14556">MKRILIVFLMLAIVLAGCSNKGEKYQKDIDKVYKEQKQMNKDASKIQNTIKTDIKQEDSNTHVYKDGKVIVIGIQLFKDQKKMYYFAYDIKDGKAKINKEIDPIKYMKDHKADFEDENVEVKKD</sequence>
<evidence type="ECO:0000259" key="2">
    <source>
        <dbReference type="Pfam" id="PF14729"/>
    </source>
</evidence>